<dbReference type="RefSeq" id="WP_065040530.1">
    <property type="nucleotide sequence ID" value="NZ_LZME01000077.1"/>
</dbReference>
<evidence type="ECO:0000313" key="2">
    <source>
        <dbReference type="Proteomes" id="UP000093712"/>
    </source>
</evidence>
<name>A0AA91EUQ0_9MYCO</name>
<protein>
    <submittedName>
        <fullName evidence="1">Uncharacterized protein</fullName>
    </submittedName>
</protein>
<evidence type="ECO:0000313" key="1">
    <source>
        <dbReference type="EMBL" id="OBK85269.1"/>
    </source>
</evidence>
<accession>A0AA91EUQ0</accession>
<organism evidence="1 2">
    <name type="scientific">Mycolicibacter heraklionensis</name>
    <dbReference type="NCBI Taxonomy" id="512402"/>
    <lineage>
        <taxon>Bacteria</taxon>
        <taxon>Bacillati</taxon>
        <taxon>Actinomycetota</taxon>
        <taxon>Actinomycetes</taxon>
        <taxon>Mycobacteriales</taxon>
        <taxon>Mycobacteriaceae</taxon>
        <taxon>Mycolicibacter</taxon>
    </lineage>
</organism>
<proteinExistence type="predicted"/>
<dbReference type="Proteomes" id="UP000093712">
    <property type="component" value="Unassembled WGS sequence"/>
</dbReference>
<comment type="caution">
    <text evidence="1">The sequence shown here is derived from an EMBL/GenBank/DDBJ whole genome shotgun (WGS) entry which is preliminary data.</text>
</comment>
<dbReference type="EMBL" id="LZME01000077">
    <property type="protein sequence ID" value="OBK85269.1"/>
    <property type="molecule type" value="Genomic_DNA"/>
</dbReference>
<reference evidence="1 2" key="1">
    <citation type="submission" date="2016-06" db="EMBL/GenBank/DDBJ databases">
        <authorList>
            <person name="Sutton G."/>
            <person name="Brinkac L."/>
            <person name="Sanka R."/>
            <person name="Adams M."/>
            <person name="Lau E."/>
            <person name="Garcia-Basteiro A."/>
            <person name="Lopez-Varela E."/>
            <person name="Palencia S."/>
        </authorList>
    </citation>
    <scope>NUCLEOTIDE SEQUENCE [LARGE SCALE GENOMIC DNA]</scope>
    <source>
        <strain evidence="1 2">1211594.5</strain>
    </source>
</reference>
<gene>
    <name evidence="1" type="ORF">A5649_02685</name>
</gene>
<dbReference type="AlphaFoldDB" id="A0AA91EUQ0"/>
<sequence length="90" mass="9248">MTHDLNRTASAARADFLRLAGQLNSGDQNGVDAVLAGLSARPAGYALALVEAGLREYLTALHAVVGDPAGVQMMLDTAGMAALDRLRALG</sequence>